<dbReference type="PANTHER" id="PTHR13723">
    <property type="entry name" value="ADAMTS A DISINTEGRIN AND METALLOPROTEASE WITH THROMBOSPONDIN MOTIFS PROTEASE"/>
    <property type="match status" value="1"/>
</dbReference>
<organism evidence="6 7">
    <name type="scientific">Engystomops pustulosus</name>
    <name type="common">Tungara frog</name>
    <name type="synonym">Physalaemus pustulosus</name>
    <dbReference type="NCBI Taxonomy" id="76066"/>
    <lineage>
        <taxon>Eukaryota</taxon>
        <taxon>Metazoa</taxon>
        <taxon>Chordata</taxon>
        <taxon>Craniata</taxon>
        <taxon>Vertebrata</taxon>
        <taxon>Euteleostomi</taxon>
        <taxon>Amphibia</taxon>
        <taxon>Batrachia</taxon>
        <taxon>Anura</taxon>
        <taxon>Neobatrachia</taxon>
        <taxon>Hyloidea</taxon>
        <taxon>Leptodactylidae</taxon>
        <taxon>Leiuperinae</taxon>
        <taxon>Engystomops</taxon>
    </lineage>
</organism>
<keyword evidence="2" id="KW-0964">Secreted</keyword>
<evidence type="ECO:0000256" key="1">
    <source>
        <dbReference type="ARBA" id="ARBA00004613"/>
    </source>
</evidence>
<dbReference type="InterPro" id="IPR000884">
    <property type="entry name" value="TSP1_rpt"/>
</dbReference>
<dbReference type="SMART" id="SM00209">
    <property type="entry name" value="TSP1"/>
    <property type="match status" value="3"/>
</dbReference>
<dbReference type="Pfam" id="PF19030">
    <property type="entry name" value="TSP1_ADAMTS"/>
    <property type="match status" value="3"/>
</dbReference>
<comment type="caution">
    <text evidence="6">The sequence shown here is derived from an EMBL/GenBank/DDBJ whole genome shotgun (WGS) entry which is preliminary data.</text>
</comment>
<evidence type="ECO:0000256" key="3">
    <source>
        <dbReference type="ARBA" id="ARBA00022729"/>
    </source>
</evidence>
<keyword evidence="5" id="KW-1015">Disulfide bond</keyword>
<keyword evidence="3" id="KW-0732">Signal</keyword>
<dbReference type="EMBL" id="WNYA01000007">
    <property type="protein sequence ID" value="KAG8564789.1"/>
    <property type="molecule type" value="Genomic_DNA"/>
</dbReference>
<dbReference type="AlphaFoldDB" id="A0AAV7ATA3"/>
<dbReference type="FunFam" id="2.20.100.10:FF:000009">
    <property type="entry name" value="ADAMTS-like protein 3 isoform A"/>
    <property type="match status" value="1"/>
</dbReference>
<dbReference type="FunFam" id="2.20.100.10:FF:000005">
    <property type="entry name" value="ADAM metallopeptidase with thrombospondin type 1 motif 9"/>
    <property type="match status" value="1"/>
</dbReference>
<keyword evidence="7" id="KW-1185">Reference proteome</keyword>
<keyword evidence="4" id="KW-0677">Repeat</keyword>
<feature type="non-terminal residue" evidence="6">
    <location>
        <position position="1"/>
    </location>
</feature>
<evidence type="ECO:0000256" key="4">
    <source>
        <dbReference type="ARBA" id="ARBA00022737"/>
    </source>
</evidence>
<comment type="subcellular location">
    <subcellularLocation>
        <location evidence="1">Secreted</location>
    </subcellularLocation>
</comment>
<name>A0AAV7ATA3_ENGPU</name>
<evidence type="ECO:0000256" key="5">
    <source>
        <dbReference type="ARBA" id="ARBA00023157"/>
    </source>
</evidence>
<proteinExistence type="predicted"/>
<evidence type="ECO:0000313" key="7">
    <source>
        <dbReference type="Proteomes" id="UP000824782"/>
    </source>
</evidence>
<sequence length="244" mass="27704">CSTTCGVGAFWRNVQCSTGNETDCGHIRKPDPARRCHLRPCAHWRTGDWSKCSVNCGGGFMTREIQCIDIRENRPLRPFHCQSPGHNPLQNTSCNPEPCLSWLAKPWSECSKTCGNGTRHREVFCPKENRCDLRKTPVVVINCSLEPCVRWEASNWTECSSSCGEGVQQRSIRCVDTDNNRTVNNSLCEKEPKPQRSKECNVHECPKIPGLLILPVHPIVQYDYRMSINSIFFRLPCPLPIFRA</sequence>
<gene>
    <name evidence="6" type="ORF">GDO81_016596</name>
</gene>
<dbReference type="Proteomes" id="UP000824782">
    <property type="component" value="Unassembled WGS sequence"/>
</dbReference>
<dbReference type="InterPro" id="IPR036383">
    <property type="entry name" value="TSP1_rpt_sf"/>
</dbReference>
<protein>
    <submittedName>
        <fullName evidence="6">Uncharacterized protein</fullName>
    </submittedName>
</protein>
<dbReference type="InterPro" id="IPR050439">
    <property type="entry name" value="ADAMTS_ADAMTS-like"/>
</dbReference>
<accession>A0AAV7ATA3</accession>
<evidence type="ECO:0000313" key="6">
    <source>
        <dbReference type="EMBL" id="KAG8564789.1"/>
    </source>
</evidence>
<dbReference type="Gene3D" id="2.20.100.10">
    <property type="entry name" value="Thrombospondin type-1 (TSP1) repeat"/>
    <property type="match status" value="3"/>
</dbReference>
<dbReference type="SUPFAM" id="SSF82895">
    <property type="entry name" value="TSP-1 type 1 repeat"/>
    <property type="match status" value="3"/>
</dbReference>
<reference evidence="6" key="1">
    <citation type="thesis" date="2020" institute="ProQuest LLC" country="789 East Eisenhower Parkway, Ann Arbor, MI, USA">
        <title>Comparative Genomics and Chromosome Evolution.</title>
        <authorList>
            <person name="Mudd A.B."/>
        </authorList>
    </citation>
    <scope>NUCLEOTIDE SEQUENCE</scope>
    <source>
        <strain evidence="6">237g6f4</strain>
        <tissue evidence="6">Blood</tissue>
    </source>
</reference>
<dbReference type="PROSITE" id="PS50092">
    <property type="entry name" value="TSP1"/>
    <property type="match status" value="3"/>
</dbReference>
<evidence type="ECO:0000256" key="2">
    <source>
        <dbReference type="ARBA" id="ARBA00022525"/>
    </source>
</evidence>
<dbReference type="GO" id="GO:0005576">
    <property type="term" value="C:extracellular region"/>
    <property type="evidence" value="ECO:0007669"/>
    <property type="project" value="UniProtKB-SubCell"/>
</dbReference>